<sequence>MRQPKCSLSRLVEAFVVGSMFLMDYKEFELLLAVDRVVTGRLYLLYQVMIFSCFLIGLAMNGYRSHYLSCCLLLRVACCIGSVLRMSITRFIWLRILEVMMTAAVTGFNLMLAGCDYSNNPASAVAMLYGAFCSAFFLKVLSSCVRTYSPYLPESLIVPRIVLMIEIAKICTSTLALVIRLSNDGKWMQNFIKDMRDDFEAFKKLDILLYTWLSPGKYLVRVWNGHSVMCETLANIAVMIAIMITAKPSTILMQLPISPFWLAEIMKLEMWAFYAGLLTGGFVPLPDAKRFFIRLVIFTAFFLHVFSTGVFLYFTRTPWIKPWFVNAICASICWLYGYAIPCTLSRVITVFFMRSCWNTTPTDRCCQAIIDGDCFCKTRTDYHSCESGVEPIKAADAEEKEKPKTPCNTPAATNNGNGASTATTTTPASTQPQSSSSCVEAKNDEPPPCKSFNHIIWAHHPELPTKRGTCTPLKCLCKDTGNANKGCLICCVKHTSGKCQCPCECPTKDKKVQKDIKCFCADHLNLDCSASCKPCECKSKSSTCDQLQCYELITGRCTQHYILGSTHVASCGSCDLTIILEGTPIGSPGEVCCLPAGRPYPRPSNWKRYNPATDRVYIGYIDSGCSVCSLVEIRTMDHSVDHCGKDICESDNIFNITNFAFGACCHSYFNLRVDCRMINTFPYLSPGKSPYKTLDLAYVCFTTAGVSKAECEAMKKKPQCQCDAANKKTDGACSGTLSDKKSPCCFGVARKVVTYRRCPNSSEKAGLCIENKAKADTSEKYCLCNNQDKCAKGCCVKVPVTDDASTQKLRDSHRLTVVARFWIFLFLFFLVFQGLTATYGRNGVNKSFRFPLDVKRLWTTVNLSNWSNTVLDSLADSNSEVLKVKGYDTEEGFKDALSLLSLCIPDKLDEFEEMVTTAVTTHFPGAKELEDHKQYYSLCVSLSLFARNACFEARMDALRRYFLQWEGRWQKELGHYNEMLESVISGHMHVYNVAKSFGSAITATNLDKQAVSQIGIKNWRSILDELKQAKAVNEQEILLQNIKEAASPDYIPTVRDRLEIVWQRRVEPIMHWMRMKRCLYNWSSFLHSYNTLQHYYHEEDKIMQRS</sequence>
<gene>
    <name evidence="3" type="ORF">X943_003858</name>
</gene>
<keyword evidence="4" id="KW-1185">Reference proteome</keyword>
<organism evidence="3 4">
    <name type="scientific">Babesia divergens</name>
    <dbReference type="NCBI Taxonomy" id="32595"/>
    <lineage>
        <taxon>Eukaryota</taxon>
        <taxon>Sar</taxon>
        <taxon>Alveolata</taxon>
        <taxon>Apicomplexa</taxon>
        <taxon>Aconoidasida</taxon>
        <taxon>Piroplasmida</taxon>
        <taxon>Babesiidae</taxon>
        <taxon>Babesia</taxon>
    </lineage>
</organism>
<feature type="transmembrane region" description="Helical" evidence="2">
    <location>
        <begin position="124"/>
        <end position="141"/>
    </location>
</feature>
<feature type="transmembrane region" description="Helical" evidence="2">
    <location>
        <begin position="43"/>
        <end position="60"/>
    </location>
</feature>
<comment type="caution">
    <text evidence="3">The sequence shown here is derived from an EMBL/GenBank/DDBJ whole genome shotgun (WGS) entry which is preliminary data.</text>
</comment>
<feature type="transmembrane region" description="Helical" evidence="2">
    <location>
        <begin position="67"/>
        <end position="86"/>
    </location>
</feature>
<reference evidence="3" key="2">
    <citation type="submission" date="2021-05" db="EMBL/GenBank/DDBJ databases">
        <authorList>
            <person name="Pain A."/>
        </authorList>
    </citation>
    <scope>NUCLEOTIDE SEQUENCE</scope>
    <source>
        <strain evidence="3">1802A</strain>
    </source>
</reference>
<evidence type="ECO:0000313" key="3">
    <source>
        <dbReference type="EMBL" id="KAK1939839.1"/>
    </source>
</evidence>
<feature type="transmembrane region" description="Helical" evidence="2">
    <location>
        <begin position="291"/>
        <end position="314"/>
    </location>
</feature>
<name>A0AAD9GJR8_BABDI</name>
<accession>A0AAD9GJR8</accession>
<evidence type="ECO:0000256" key="1">
    <source>
        <dbReference type="SAM" id="MobiDB-lite"/>
    </source>
</evidence>
<keyword evidence="2" id="KW-0472">Membrane</keyword>
<dbReference type="EMBL" id="JAHBMH010000007">
    <property type="protein sequence ID" value="KAK1939839.1"/>
    <property type="molecule type" value="Genomic_DNA"/>
</dbReference>
<reference evidence="3" key="1">
    <citation type="journal article" date="2014" name="Nucleic Acids Res.">
        <title>The evolutionary dynamics of variant antigen genes in Babesia reveal a history of genomic innovation underlying host-parasite interaction.</title>
        <authorList>
            <person name="Jackson A.P."/>
            <person name="Otto T.D."/>
            <person name="Darby A."/>
            <person name="Ramaprasad A."/>
            <person name="Xia D."/>
            <person name="Echaide I.E."/>
            <person name="Farber M."/>
            <person name="Gahlot S."/>
            <person name="Gamble J."/>
            <person name="Gupta D."/>
            <person name="Gupta Y."/>
            <person name="Jackson L."/>
            <person name="Malandrin L."/>
            <person name="Malas T.B."/>
            <person name="Moussa E."/>
            <person name="Nair M."/>
            <person name="Reid A.J."/>
            <person name="Sanders M."/>
            <person name="Sharma J."/>
            <person name="Tracey A."/>
            <person name="Quail M.A."/>
            <person name="Weir W."/>
            <person name="Wastling J.M."/>
            <person name="Hall N."/>
            <person name="Willadsen P."/>
            <person name="Lingelbach K."/>
            <person name="Shiels B."/>
            <person name="Tait A."/>
            <person name="Berriman M."/>
            <person name="Allred D.R."/>
            <person name="Pain A."/>
        </authorList>
    </citation>
    <scope>NUCLEOTIDE SEQUENCE</scope>
    <source>
        <strain evidence="3">1802A</strain>
    </source>
</reference>
<feature type="transmembrane region" description="Helical" evidence="2">
    <location>
        <begin position="232"/>
        <end position="253"/>
    </location>
</feature>
<evidence type="ECO:0000256" key="2">
    <source>
        <dbReference type="SAM" id="Phobius"/>
    </source>
</evidence>
<evidence type="ECO:0000313" key="4">
    <source>
        <dbReference type="Proteomes" id="UP001195914"/>
    </source>
</evidence>
<dbReference type="AlphaFoldDB" id="A0AAD9GJR8"/>
<keyword evidence="2" id="KW-1133">Transmembrane helix</keyword>
<feature type="compositionally biased region" description="Low complexity" evidence="1">
    <location>
        <begin position="405"/>
        <end position="438"/>
    </location>
</feature>
<keyword evidence="2" id="KW-0812">Transmembrane</keyword>
<feature type="transmembrane region" description="Helical" evidence="2">
    <location>
        <begin position="821"/>
        <end position="840"/>
    </location>
</feature>
<feature type="region of interest" description="Disordered" evidence="1">
    <location>
        <begin position="397"/>
        <end position="442"/>
    </location>
</feature>
<proteinExistence type="predicted"/>
<feature type="transmembrane region" description="Helical" evidence="2">
    <location>
        <begin position="265"/>
        <end position="285"/>
    </location>
</feature>
<protein>
    <submittedName>
        <fullName evidence="3">Uncharacterized protein</fullName>
    </submittedName>
</protein>
<feature type="transmembrane region" description="Helical" evidence="2">
    <location>
        <begin position="323"/>
        <end position="340"/>
    </location>
</feature>
<dbReference type="Proteomes" id="UP001195914">
    <property type="component" value="Unassembled WGS sequence"/>
</dbReference>
<feature type="transmembrane region" description="Helical" evidence="2">
    <location>
        <begin position="92"/>
        <end position="112"/>
    </location>
</feature>